<feature type="region of interest" description="Disordered" evidence="3">
    <location>
        <begin position="423"/>
        <end position="454"/>
    </location>
</feature>
<dbReference type="PROSITE" id="PS50297">
    <property type="entry name" value="ANK_REP_REGION"/>
    <property type="match status" value="1"/>
</dbReference>
<evidence type="ECO:0000313" key="7">
    <source>
        <dbReference type="Proteomes" id="UP001497480"/>
    </source>
</evidence>
<feature type="repeat" description="ANK" evidence="2">
    <location>
        <begin position="97"/>
        <end position="118"/>
    </location>
</feature>
<feature type="transmembrane region" description="Helical" evidence="4">
    <location>
        <begin position="726"/>
        <end position="746"/>
    </location>
</feature>
<gene>
    <name evidence="6" type="ORF">LLUT_LOCUS33013</name>
</gene>
<dbReference type="SMART" id="SM00248">
    <property type="entry name" value="ANK"/>
    <property type="match status" value="6"/>
</dbReference>
<dbReference type="PANTHER" id="PTHR24177">
    <property type="entry name" value="CASKIN"/>
    <property type="match status" value="1"/>
</dbReference>
<feature type="transmembrane region" description="Helical" evidence="4">
    <location>
        <begin position="689"/>
        <end position="714"/>
    </location>
</feature>
<evidence type="ECO:0000256" key="4">
    <source>
        <dbReference type="SAM" id="Phobius"/>
    </source>
</evidence>
<evidence type="ECO:0000259" key="5">
    <source>
        <dbReference type="Pfam" id="PF13962"/>
    </source>
</evidence>
<dbReference type="AlphaFoldDB" id="A0AAV1YDT3"/>
<evidence type="ECO:0000256" key="1">
    <source>
        <dbReference type="ARBA" id="ARBA00004413"/>
    </source>
</evidence>
<keyword evidence="2" id="KW-0040">ANK repeat</keyword>
<proteinExistence type="predicted"/>
<sequence>MEMAMQDMEMGMQDMEMGDMEFDPFELRNETLEGSWDAVIEMYKAHKNEALLAKIDGDRGTALHVAVNDGLEDKVELLINVIGKDDIERALKLKNERGDTPLHLAASRGFRKICQLIIGENKERKNLINERNNSGETPLFLAALSWQKTTFAYLFQVFQKDIVNLRVLIRDSGGDTILHSAIRREFFDLAVIIIKYCPKLHDVQNVDGITPLKLLANRSSAFRSGSNLSWWRQIIYYCTDVQEIEPKATLERYYYKMNEVEAENPHFPENYRTCYEFFIEWFAEKLGVGNCKIIASKIKESEGKLVEDEQVIKITIPLPISEPEISESNAAQEKMKNYSRLPPHYATVISFFMSAYMYVLGLSGAGVKGIRKMKKKHIWGGQLLSALMLNPSESYMGSGGQPIEQSLYFLAETFPLNAPIVEEVEGKQKNQNDEDSDREQEKEKASKEDPHKKKIDPKETAFLIAAKNGIVEIVREILLKIPSALHDTTADKRNVFHVAVKNRQPLVVETLIKNLRKQDTENLIEAVDKDENTVLHLAAEQLDNETAWKIPGSAMQMMWDITWFRYIKSQVPEHFVYRRNINDKTSGELFRSNHKKLVNESSDWLKETSESCSVVAALIAGVSFATAGAVPGGTDKGKPYLEDRPAFKAFAISSLIGLCFSVTALIMFLSILTSRKQAKDFRRSLPQKLLLGLTSLFVSIVSLFVSFCTGHFFVLRNKYRQYVFPIYIATCLPVTFYAIAQFPLYIDLLKAMIRRVPEPSDKGDGL</sequence>
<reference evidence="6 7" key="1">
    <citation type="submission" date="2024-03" db="EMBL/GenBank/DDBJ databases">
        <authorList>
            <person name="Martinez-Hernandez J."/>
        </authorList>
    </citation>
    <scope>NUCLEOTIDE SEQUENCE [LARGE SCALE GENOMIC DNA]</scope>
</reference>
<feature type="compositionally biased region" description="Basic and acidic residues" evidence="3">
    <location>
        <begin position="439"/>
        <end position="454"/>
    </location>
</feature>
<evidence type="ECO:0000256" key="3">
    <source>
        <dbReference type="SAM" id="MobiDB-lite"/>
    </source>
</evidence>
<organism evidence="6 7">
    <name type="scientific">Lupinus luteus</name>
    <name type="common">European yellow lupine</name>
    <dbReference type="NCBI Taxonomy" id="3873"/>
    <lineage>
        <taxon>Eukaryota</taxon>
        <taxon>Viridiplantae</taxon>
        <taxon>Streptophyta</taxon>
        <taxon>Embryophyta</taxon>
        <taxon>Tracheophyta</taxon>
        <taxon>Spermatophyta</taxon>
        <taxon>Magnoliopsida</taxon>
        <taxon>eudicotyledons</taxon>
        <taxon>Gunneridae</taxon>
        <taxon>Pentapetalae</taxon>
        <taxon>rosids</taxon>
        <taxon>fabids</taxon>
        <taxon>Fabales</taxon>
        <taxon>Fabaceae</taxon>
        <taxon>Papilionoideae</taxon>
        <taxon>50 kb inversion clade</taxon>
        <taxon>genistoids sensu lato</taxon>
        <taxon>core genistoids</taxon>
        <taxon>Genisteae</taxon>
        <taxon>Lupinus</taxon>
    </lineage>
</organism>
<evidence type="ECO:0000313" key="6">
    <source>
        <dbReference type="EMBL" id="CAL0331953.1"/>
    </source>
</evidence>
<dbReference type="SUPFAM" id="SSF48403">
    <property type="entry name" value="Ankyrin repeat"/>
    <property type="match status" value="2"/>
</dbReference>
<dbReference type="Pfam" id="PF12796">
    <property type="entry name" value="Ank_2"/>
    <property type="match status" value="2"/>
</dbReference>
<dbReference type="InterPro" id="IPR026961">
    <property type="entry name" value="PGG_dom"/>
</dbReference>
<dbReference type="GO" id="GO:0005886">
    <property type="term" value="C:plasma membrane"/>
    <property type="evidence" value="ECO:0007669"/>
    <property type="project" value="UniProtKB-SubCell"/>
</dbReference>
<dbReference type="Gene3D" id="1.25.40.20">
    <property type="entry name" value="Ankyrin repeat-containing domain"/>
    <property type="match status" value="2"/>
</dbReference>
<dbReference type="Proteomes" id="UP001497480">
    <property type="component" value="Unassembled WGS sequence"/>
</dbReference>
<keyword evidence="4" id="KW-1133">Transmembrane helix</keyword>
<feature type="domain" description="PGG" evidence="5">
    <location>
        <begin position="603"/>
        <end position="713"/>
    </location>
</feature>
<keyword evidence="4" id="KW-0812">Transmembrane</keyword>
<dbReference type="InterPro" id="IPR036770">
    <property type="entry name" value="Ankyrin_rpt-contain_sf"/>
</dbReference>
<keyword evidence="4" id="KW-0472">Membrane</keyword>
<keyword evidence="7" id="KW-1185">Reference proteome</keyword>
<dbReference type="PANTHER" id="PTHR24177:SF187">
    <property type="entry name" value="ANKYRIN REPEAT PROTEIN"/>
    <property type="match status" value="1"/>
</dbReference>
<protein>
    <recommendedName>
        <fullName evidence="5">PGG domain-containing protein</fullName>
    </recommendedName>
</protein>
<dbReference type="EMBL" id="CAXHTB010000023">
    <property type="protein sequence ID" value="CAL0331953.1"/>
    <property type="molecule type" value="Genomic_DNA"/>
</dbReference>
<dbReference type="Pfam" id="PF13962">
    <property type="entry name" value="PGG"/>
    <property type="match status" value="1"/>
</dbReference>
<dbReference type="InterPro" id="IPR002110">
    <property type="entry name" value="Ankyrin_rpt"/>
</dbReference>
<comment type="caution">
    <text evidence="6">The sequence shown here is derived from an EMBL/GenBank/DDBJ whole genome shotgun (WGS) entry which is preliminary data.</text>
</comment>
<feature type="transmembrane region" description="Helical" evidence="4">
    <location>
        <begin position="612"/>
        <end position="630"/>
    </location>
</feature>
<feature type="transmembrane region" description="Helical" evidence="4">
    <location>
        <begin position="345"/>
        <end position="367"/>
    </location>
</feature>
<accession>A0AAV1YDT3</accession>
<comment type="subcellular location">
    <subcellularLocation>
        <location evidence="1">Cell membrane</location>
        <topology evidence="1">Peripheral membrane protein</topology>
        <orientation evidence="1">Cytoplasmic side</orientation>
    </subcellularLocation>
</comment>
<evidence type="ECO:0000256" key="2">
    <source>
        <dbReference type="PROSITE-ProRule" id="PRU00023"/>
    </source>
</evidence>
<dbReference type="PROSITE" id="PS50088">
    <property type="entry name" value="ANK_REPEAT"/>
    <property type="match status" value="1"/>
</dbReference>
<name>A0AAV1YDT3_LUPLU</name>
<feature type="transmembrane region" description="Helical" evidence="4">
    <location>
        <begin position="650"/>
        <end position="669"/>
    </location>
</feature>